<reference evidence="3 4" key="1">
    <citation type="journal article" date="2017" name="Gigascience">
        <title>Genome sequence of the small brown planthopper, Laodelphax striatellus.</title>
        <authorList>
            <person name="Zhu J."/>
            <person name="Jiang F."/>
            <person name="Wang X."/>
            <person name="Yang P."/>
            <person name="Bao Y."/>
            <person name="Zhao W."/>
            <person name="Wang W."/>
            <person name="Lu H."/>
            <person name="Wang Q."/>
            <person name="Cui N."/>
            <person name="Li J."/>
            <person name="Chen X."/>
            <person name="Luo L."/>
            <person name="Yu J."/>
            <person name="Kang L."/>
            <person name="Cui F."/>
        </authorList>
    </citation>
    <scope>NUCLEOTIDE SEQUENCE [LARGE SCALE GENOMIC DNA]</scope>
    <source>
        <strain evidence="3">Lst14</strain>
    </source>
</reference>
<dbReference type="OrthoDB" id="6736570at2759"/>
<comment type="caution">
    <text evidence="3">The sequence shown here is derived from an EMBL/GenBank/DDBJ whole genome shotgun (WGS) entry which is preliminary data.</text>
</comment>
<dbReference type="SUPFAM" id="SSF46938">
    <property type="entry name" value="CRAL/TRIO N-terminal domain"/>
    <property type="match status" value="1"/>
</dbReference>
<evidence type="ECO:0000259" key="2">
    <source>
        <dbReference type="PROSITE" id="PS50191"/>
    </source>
</evidence>
<keyword evidence="4" id="KW-1185">Reference proteome</keyword>
<dbReference type="AlphaFoldDB" id="A0A482XIX2"/>
<dbReference type="PRINTS" id="PR00180">
    <property type="entry name" value="CRETINALDHBP"/>
</dbReference>
<dbReference type="PANTHER" id="PTHR10174">
    <property type="entry name" value="ALPHA-TOCOPHEROL TRANSFER PROTEIN-RELATED"/>
    <property type="match status" value="1"/>
</dbReference>
<feature type="compositionally biased region" description="Basic and acidic residues" evidence="1">
    <location>
        <begin position="11"/>
        <end position="21"/>
    </location>
</feature>
<dbReference type="SMART" id="SM00516">
    <property type="entry name" value="SEC14"/>
    <property type="match status" value="1"/>
</dbReference>
<protein>
    <recommendedName>
        <fullName evidence="2">CRAL-TRIO domain-containing protein</fullName>
    </recommendedName>
</protein>
<gene>
    <name evidence="3" type="ORF">LSTR_LSTR010375</name>
</gene>
<dbReference type="PANTHER" id="PTHR10174:SF213">
    <property type="entry name" value="CRAL-TRIO DOMAIN-CONTAINING PROTEIN"/>
    <property type="match status" value="1"/>
</dbReference>
<dbReference type="InterPro" id="IPR001251">
    <property type="entry name" value="CRAL-TRIO_dom"/>
</dbReference>
<dbReference type="PROSITE" id="PS50191">
    <property type="entry name" value="CRAL_TRIO"/>
    <property type="match status" value="1"/>
</dbReference>
<dbReference type="Gene3D" id="3.40.525.10">
    <property type="entry name" value="CRAL-TRIO lipid binding domain"/>
    <property type="match status" value="1"/>
</dbReference>
<dbReference type="GO" id="GO:0016020">
    <property type="term" value="C:membrane"/>
    <property type="evidence" value="ECO:0007669"/>
    <property type="project" value="TreeGrafter"/>
</dbReference>
<dbReference type="SUPFAM" id="SSF52087">
    <property type="entry name" value="CRAL/TRIO domain"/>
    <property type="match status" value="1"/>
</dbReference>
<dbReference type="CDD" id="cd00170">
    <property type="entry name" value="SEC14"/>
    <property type="match status" value="1"/>
</dbReference>
<evidence type="ECO:0000256" key="1">
    <source>
        <dbReference type="SAM" id="MobiDB-lite"/>
    </source>
</evidence>
<evidence type="ECO:0000313" key="3">
    <source>
        <dbReference type="EMBL" id="RZF45231.1"/>
    </source>
</evidence>
<sequence length="300" mass="34986">MNVNGNNEKPATAEDEYKKDPKIKKEDIEELRKWARMQPDLPFNITEKELICFYHSCYYNIEDAKSCMKNYYSIRSNSPEFFSKRDIDSDELRHINQAVYFSCFPVRDPKGNQIIFHKLKKFDAGSYVFDSGVKSLFMAFEGCTHQYGTVPGYALLFDMKGVGLFHLMRLSISSLRKMLVYQQEGMPIRLKTIHVMNTNSLISKIMFMMKPFMKKELIEMINFHTDMEPIYEIFTKDCLPSDYGGNLESCDVLHEQYLEHMRSLKTFFEKEEANLAVKNSDNPLSEKEELANSIDGLAIH</sequence>
<name>A0A482XIX2_LAOST</name>
<feature type="region of interest" description="Disordered" evidence="1">
    <location>
        <begin position="1"/>
        <end position="21"/>
    </location>
</feature>
<accession>A0A482XIX2</accession>
<proteinExistence type="predicted"/>
<dbReference type="Gene3D" id="1.10.8.20">
    <property type="entry name" value="N-terminal domain of phosphatidylinositol transfer protein sec14p"/>
    <property type="match status" value="1"/>
</dbReference>
<dbReference type="InterPro" id="IPR036273">
    <property type="entry name" value="CRAL/TRIO_N_dom_sf"/>
</dbReference>
<dbReference type="SMR" id="A0A482XIX2"/>
<dbReference type="Pfam" id="PF00650">
    <property type="entry name" value="CRAL_TRIO"/>
    <property type="match status" value="1"/>
</dbReference>
<dbReference type="Proteomes" id="UP000291343">
    <property type="component" value="Unassembled WGS sequence"/>
</dbReference>
<feature type="domain" description="CRAL-TRIO" evidence="2">
    <location>
        <begin position="88"/>
        <end position="251"/>
    </location>
</feature>
<dbReference type="InParanoid" id="A0A482XIX2"/>
<evidence type="ECO:0000313" key="4">
    <source>
        <dbReference type="Proteomes" id="UP000291343"/>
    </source>
</evidence>
<dbReference type="InterPro" id="IPR036865">
    <property type="entry name" value="CRAL-TRIO_dom_sf"/>
</dbReference>
<dbReference type="EMBL" id="QKKF02009630">
    <property type="protein sequence ID" value="RZF45231.1"/>
    <property type="molecule type" value="Genomic_DNA"/>
</dbReference>
<organism evidence="3 4">
    <name type="scientific">Laodelphax striatellus</name>
    <name type="common">Small brown planthopper</name>
    <name type="synonym">Delphax striatella</name>
    <dbReference type="NCBI Taxonomy" id="195883"/>
    <lineage>
        <taxon>Eukaryota</taxon>
        <taxon>Metazoa</taxon>
        <taxon>Ecdysozoa</taxon>
        <taxon>Arthropoda</taxon>
        <taxon>Hexapoda</taxon>
        <taxon>Insecta</taxon>
        <taxon>Pterygota</taxon>
        <taxon>Neoptera</taxon>
        <taxon>Paraneoptera</taxon>
        <taxon>Hemiptera</taxon>
        <taxon>Auchenorrhyncha</taxon>
        <taxon>Fulgoroidea</taxon>
        <taxon>Delphacidae</taxon>
        <taxon>Criomorphinae</taxon>
        <taxon>Laodelphax</taxon>
    </lineage>
</organism>
<dbReference type="GO" id="GO:1902936">
    <property type="term" value="F:phosphatidylinositol bisphosphate binding"/>
    <property type="evidence" value="ECO:0007669"/>
    <property type="project" value="TreeGrafter"/>
</dbReference>